<dbReference type="SUPFAM" id="SSF109854">
    <property type="entry name" value="DinB/YfiT-like putative metalloenzymes"/>
    <property type="match status" value="1"/>
</dbReference>
<evidence type="ECO:0000313" key="2">
    <source>
        <dbReference type="Proteomes" id="UP000662111"/>
    </source>
</evidence>
<reference evidence="2" key="1">
    <citation type="journal article" date="2019" name="Int. J. Syst. Evol. Microbiol.">
        <title>The Global Catalogue of Microorganisms (GCM) 10K type strain sequencing project: providing services to taxonomists for standard genome sequencing and annotation.</title>
        <authorList>
            <consortium name="The Broad Institute Genomics Platform"/>
            <consortium name="The Broad Institute Genome Sequencing Center for Infectious Disease"/>
            <person name="Wu L."/>
            <person name="Ma J."/>
        </authorList>
    </citation>
    <scope>NUCLEOTIDE SEQUENCE [LARGE SCALE GENOMIC DNA]</scope>
    <source>
        <strain evidence="2">CGMCC 1.5362</strain>
    </source>
</reference>
<dbReference type="Gene3D" id="1.20.120.450">
    <property type="entry name" value="dinb family like domain"/>
    <property type="match status" value="1"/>
</dbReference>
<evidence type="ECO:0008006" key="3">
    <source>
        <dbReference type="Google" id="ProtNLM"/>
    </source>
</evidence>
<gene>
    <name evidence="1" type="ORF">GCM10011509_22410</name>
</gene>
<dbReference type="Pfam" id="PF04978">
    <property type="entry name" value="MST"/>
    <property type="match status" value="1"/>
</dbReference>
<proteinExistence type="predicted"/>
<dbReference type="InterPro" id="IPR007061">
    <property type="entry name" value="MST-like"/>
</dbReference>
<organism evidence="1 2">
    <name type="scientific">Ornithinimicrobium pekingense</name>
    <dbReference type="NCBI Taxonomy" id="384677"/>
    <lineage>
        <taxon>Bacteria</taxon>
        <taxon>Bacillati</taxon>
        <taxon>Actinomycetota</taxon>
        <taxon>Actinomycetes</taxon>
        <taxon>Micrococcales</taxon>
        <taxon>Ornithinimicrobiaceae</taxon>
        <taxon>Ornithinimicrobium</taxon>
    </lineage>
</organism>
<comment type="caution">
    <text evidence="1">The sequence shown here is derived from an EMBL/GenBank/DDBJ whole genome shotgun (WGS) entry which is preliminary data.</text>
</comment>
<dbReference type="Proteomes" id="UP000662111">
    <property type="component" value="Unassembled WGS sequence"/>
</dbReference>
<dbReference type="EMBL" id="BMLB01000004">
    <property type="protein sequence ID" value="GGK73328.1"/>
    <property type="molecule type" value="Genomic_DNA"/>
</dbReference>
<sequence length="155" mass="16893">MLQAHLRAGRDHVLAAVEGLGEADLTRTVAPSGWSVARLLNHLTHDVEIFWGCAVVGGDEEARGLLQDGWAVPVTSGAETVERYRAWSGRTDRVLATTDLDAPPRWWPPADLFPFPPFGTARQGVFRLLVETATHAGHLDMAREGIDGRQHLVVG</sequence>
<protein>
    <recommendedName>
        <fullName evidence="3">DUF664 domain-containing protein</fullName>
    </recommendedName>
</protein>
<dbReference type="InterPro" id="IPR034660">
    <property type="entry name" value="DinB/YfiT-like"/>
</dbReference>
<name>A0ABQ2F8X9_9MICO</name>
<keyword evidence="2" id="KW-1185">Reference proteome</keyword>
<evidence type="ECO:0000313" key="1">
    <source>
        <dbReference type="EMBL" id="GGK73328.1"/>
    </source>
</evidence>
<accession>A0ABQ2F8X9</accession>